<keyword evidence="2" id="KW-1185">Reference proteome</keyword>
<reference evidence="1 2" key="1">
    <citation type="submission" date="2020-08" db="EMBL/GenBank/DDBJ databases">
        <title>Genomic Encyclopedia of Type Strains, Phase IV (KMG-IV): sequencing the most valuable type-strain genomes for metagenomic binning, comparative biology and taxonomic classification.</title>
        <authorList>
            <person name="Goeker M."/>
        </authorList>
    </citation>
    <scope>NUCLEOTIDE SEQUENCE [LARGE SCALE GENOMIC DNA]</scope>
    <source>
        <strain evidence="1 2">DSM 43350</strain>
    </source>
</reference>
<proteinExistence type="predicted"/>
<comment type="caution">
    <text evidence="1">The sequence shown here is derived from an EMBL/GenBank/DDBJ whole genome shotgun (WGS) entry which is preliminary data.</text>
</comment>
<dbReference type="Proteomes" id="UP000591537">
    <property type="component" value="Unassembled WGS sequence"/>
</dbReference>
<evidence type="ECO:0000313" key="2">
    <source>
        <dbReference type="Proteomes" id="UP000591537"/>
    </source>
</evidence>
<protein>
    <submittedName>
        <fullName evidence="1">Uncharacterized protein</fullName>
    </submittedName>
</protein>
<sequence length="39" mass="4046">MVALFASLAATFALANVMDTGWAALIVTAMWAGSRPCCL</sequence>
<evidence type="ECO:0000313" key="1">
    <source>
        <dbReference type="EMBL" id="MBB6081881.1"/>
    </source>
</evidence>
<dbReference type="EMBL" id="JACHGV010000024">
    <property type="protein sequence ID" value="MBB6081881.1"/>
    <property type="molecule type" value="Genomic_DNA"/>
</dbReference>
<gene>
    <name evidence="1" type="ORF">HNR57_007844</name>
</gene>
<dbReference type="AlphaFoldDB" id="A0A7W9TK54"/>
<accession>A0A7W9TK54</accession>
<name>A0A7W9TK54_9ACTN</name>
<organism evidence="1 2">
    <name type="scientific">Streptomyces paradoxus</name>
    <dbReference type="NCBI Taxonomy" id="66375"/>
    <lineage>
        <taxon>Bacteria</taxon>
        <taxon>Bacillati</taxon>
        <taxon>Actinomycetota</taxon>
        <taxon>Actinomycetes</taxon>
        <taxon>Kitasatosporales</taxon>
        <taxon>Streptomycetaceae</taxon>
        <taxon>Streptomyces</taxon>
    </lineage>
</organism>